<reference evidence="3" key="2">
    <citation type="journal article" date="2021" name="PeerJ">
        <title>Extensive microbial diversity within the chicken gut microbiome revealed by metagenomics and culture.</title>
        <authorList>
            <person name="Gilroy R."/>
            <person name="Ravi A."/>
            <person name="Getino M."/>
            <person name="Pursley I."/>
            <person name="Horton D.L."/>
            <person name="Alikhan N.F."/>
            <person name="Baker D."/>
            <person name="Gharbi K."/>
            <person name="Hall N."/>
            <person name="Watson M."/>
            <person name="Adriaenssens E.M."/>
            <person name="Foster-Nyarko E."/>
            <person name="Jarju S."/>
            <person name="Secka A."/>
            <person name="Antonio M."/>
            <person name="Oren A."/>
            <person name="Chaudhuri R.R."/>
            <person name="La Ragione R."/>
            <person name="Hildebrand F."/>
            <person name="Pallen M.J."/>
        </authorList>
    </citation>
    <scope>NUCLEOTIDE SEQUENCE</scope>
    <source>
        <strain evidence="3">ChiSjej3B21-11622</strain>
    </source>
</reference>
<dbReference type="NCBIfam" id="TIGR03527">
    <property type="entry name" value="selenium_YedF"/>
    <property type="match status" value="1"/>
</dbReference>
<sequence>MKRYVDARGKQCPIPVVETRKALELMGEGDEVETIVDNEIAVQNLLKMAKQKKVAAQAEQFGEEEYRVSFSRTEEGLNGEESRKKANGKEEKAQKKETGSRKDRVVVAISSDKMGQGDDALGEILMKGFLYALTGLPVPPTAVLLYNGGARLSVEGSGALPDLRRLEKLGTEILTCGTCLNFYGLTDKLSVGKITDMYTICEKLTEADKVVRP</sequence>
<name>A0A9D0ZV18_9FIRM</name>
<proteinExistence type="predicted"/>
<feature type="domain" description="UPF0033" evidence="2">
    <location>
        <begin position="5"/>
        <end position="29"/>
    </location>
</feature>
<dbReference type="Gene3D" id="3.30.110.40">
    <property type="entry name" value="TusA-like domain"/>
    <property type="match status" value="1"/>
</dbReference>
<gene>
    <name evidence="3" type="primary">yedF</name>
    <name evidence="3" type="ORF">IAB26_05165</name>
</gene>
<dbReference type="Proteomes" id="UP000886886">
    <property type="component" value="Unassembled WGS sequence"/>
</dbReference>
<feature type="region of interest" description="Disordered" evidence="1">
    <location>
        <begin position="69"/>
        <end position="101"/>
    </location>
</feature>
<evidence type="ECO:0000259" key="2">
    <source>
        <dbReference type="PROSITE" id="PS01148"/>
    </source>
</evidence>
<accession>A0A9D0ZV18</accession>
<organism evidence="3 4">
    <name type="scientific">Candidatus Limivivens merdigallinarum</name>
    <dbReference type="NCBI Taxonomy" id="2840859"/>
    <lineage>
        <taxon>Bacteria</taxon>
        <taxon>Bacillati</taxon>
        <taxon>Bacillota</taxon>
        <taxon>Clostridia</taxon>
        <taxon>Lachnospirales</taxon>
        <taxon>Lachnospiraceae</taxon>
        <taxon>Lachnospiraceae incertae sedis</taxon>
        <taxon>Candidatus Limivivens</taxon>
    </lineage>
</organism>
<reference evidence="3" key="1">
    <citation type="submission" date="2020-10" db="EMBL/GenBank/DDBJ databases">
        <authorList>
            <person name="Gilroy R."/>
        </authorList>
    </citation>
    <scope>NUCLEOTIDE SEQUENCE</scope>
    <source>
        <strain evidence="3">ChiSjej3B21-11622</strain>
    </source>
</reference>
<dbReference type="AlphaFoldDB" id="A0A9D0ZV18"/>
<dbReference type="SUPFAM" id="SSF64307">
    <property type="entry name" value="SirA-like"/>
    <property type="match status" value="1"/>
</dbReference>
<dbReference type="Pfam" id="PF01206">
    <property type="entry name" value="TusA"/>
    <property type="match status" value="1"/>
</dbReference>
<dbReference type="InterPro" id="IPR019870">
    <property type="entry name" value="Se_metab_YedF"/>
</dbReference>
<dbReference type="InterPro" id="IPR036868">
    <property type="entry name" value="TusA-like_sf"/>
</dbReference>
<dbReference type="InterPro" id="IPR001455">
    <property type="entry name" value="TusA-like"/>
</dbReference>
<comment type="caution">
    <text evidence="3">The sequence shown here is derived from an EMBL/GenBank/DDBJ whole genome shotgun (WGS) entry which is preliminary data.</text>
</comment>
<dbReference type="InterPro" id="IPR027396">
    <property type="entry name" value="DsrEFH-like"/>
</dbReference>
<protein>
    <submittedName>
        <fullName evidence="3">Sulfurtransferase-like selenium metabolism protein YedF</fullName>
    </submittedName>
</protein>
<evidence type="ECO:0000256" key="1">
    <source>
        <dbReference type="SAM" id="MobiDB-lite"/>
    </source>
</evidence>
<dbReference type="EMBL" id="DVFT01000078">
    <property type="protein sequence ID" value="HIQ95935.1"/>
    <property type="molecule type" value="Genomic_DNA"/>
</dbReference>
<evidence type="ECO:0000313" key="3">
    <source>
        <dbReference type="EMBL" id="HIQ95935.1"/>
    </source>
</evidence>
<dbReference type="PROSITE" id="PS01148">
    <property type="entry name" value="UPF0033"/>
    <property type="match status" value="1"/>
</dbReference>
<evidence type="ECO:0000313" key="4">
    <source>
        <dbReference type="Proteomes" id="UP000886886"/>
    </source>
</evidence>
<dbReference type="SUPFAM" id="SSF75169">
    <property type="entry name" value="DsrEFH-like"/>
    <property type="match status" value="1"/>
</dbReference>